<keyword evidence="1" id="KW-0433">Leucine-rich repeat</keyword>
<feature type="compositionally biased region" description="Polar residues" evidence="4">
    <location>
        <begin position="99"/>
        <end position="112"/>
    </location>
</feature>
<feature type="region of interest" description="Disordered" evidence="4">
    <location>
        <begin position="269"/>
        <end position="299"/>
    </location>
</feature>
<name>I2H434_HENB6</name>
<dbReference type="InterPro" id="IPR001611">
    <property type="entry name" value="Leu-rich_rpt"/>
</dbReference>
<dbReference type="GO" id="GO:0035591">
    <property type="term" value="F:signaling adaptor activity"/>
    <property type="evidence" value="ECO:0007669"/>
    <property type="project" value="TreeGrafter"/>
</dbReference>
<evidence type="ECO:0000256" key="1">
    <source>
        <dbReference type="ARBA" id="ARBA00022614"/>
    </source>
</evidence>
<dbReference type="AlphaFoldDB" id="I2H434"/>
<dbReference type="EMBL" id="HE806320">
    <property type="protein sequence ID" value="CCH61136.1"/>
    <property type="molecule type" value="Genomic_DNA"/>
</dbReference>
<dbReference type="HOGENOM" id="CLU_373049_0_0_1"/>
<evidence type="ECO:0000256" key="3">
    <source>
        <dbReference type="SAM" id="Coils"/>
    </source>
</evidence>
<proteinExistence type="predicted"/>
<dbReference type="InterPro" id="IPR025875">
    <property type="entry name" value="Leu-rich_rpt_4"/>
</dbReference>
<feature type="compositionally biased region" description="Basic and acidic residues" evidence="4">
    <location>
        <begin position="114"/>
        <end position="125"/>
    </location>
</feature>
<dbReference type="GeneID" id="14496262"/>
<dbReference type="Proteomes" id="UP000002866">
    <property type="component" value="Chromosome 5"/>
</dbReference>
<dbReference type="InParanoid" id="I2H434"/>
<dbReference type="GO" id="GO:1902412">
    <property type="term" value="P:regulation of mitotic cytokinesis"/>
    <property type="evidence" value="ECO:0007669"/>
    <property type="project" value="TreeGrafter"/>
</dbReference>
<dbReference type="InterPro" id="IPR032675">
    <property type="entry name" value="LRR_dom_sf"/>
</dbReference>
<keyword evidence="3" id="KW-0175">Coiled coil</keyword>
<evidence type="ECO:0000256" key="2">
    <source>
        <dbReference type="ARBA" id="ARBA00022737"/>
    </source>
</evidence>
<dbReference type="eggNOG" id="KOG0531">
    <property type="taxonomic scope" value="Eukaryota"/>
</dbReference>
<dbReference type="PANTHER" id="PTHR47566:SF1">
    <property type="entry name" value="PROTEIN NUD1"/>
    <property type="match status" value="1"/>
</dbReference>
<dbReference type="Pfam" id="PF12799">
    <property type="entry name" value="LRR_4"/>
    <property type="match status" value="1"/>
</dbReference>
<dbReference type="GO" id="GO:0031028">
    <property type="term" value="P:septation initiation signaling"/>
    <property type="evidence" value="ECO:0007669"/>
    <property type="project" value="TreeGrafter"/>
</dbReference>
<feature type="coiled-coil region" evidence="3">
    <location>
        <begin position="338"/>
        <end position="376"/>
    </location>
</feature>
<feature type="compositionally biased region" description="Polar residues" evidence="4">
    <location>
        <begin position="287"/>
        <end position="298"/>
    </location>
</feature>
<dbReference type="InterPro" id="IPR052574">
    <property type="entry name" value="CDIRP"/>
</dbReference>
<dbReference type="PANTHER" id="PTHR47566">
    <property type="match status" value="1"/>
</dbReference>
<protein>
    <submittedName>
        <fullName evidence="5">Uncharacterized protein</fullName>
    </submittedName>
</protein>
<dbReference type="GO" id="GO:0061499">
    <property type="term" value="C:outer plaque of mitotic spindle pole body"/>
    <property type="evidence" value="ECO:0007669"/>
    <property type="project" value="TreeGrafter"/>
</dbReference>
<dbReference type="Gene3D" id="3.80.10.10">
    <property type="entry name" value="Ribonuclease Inhibitor"/>
    <property type="match status" value="1"/>
</dbReference>
<dbReference type="OrthoDB" id="7451790at2759"/>
<gene>
    <name evidence="5" type="primary">TBLA0E00750</name>
    <name evidence="5" type="ORF">TBLA_0E00750</name>
</gene>
<sequence>MEGNNAEIRINTGTGIDIDKLVEQFRELSIKKKMNENNNENINPLGMASLRSNSIPPKMNIMDDDRQYSNVIKSSKPETNDFEDSSFMQSSTKSSQTSIRNQNSIVTDQNSVIHRPDERTDDKPWANRNRQTQGSVRDELHDISGDIQEPNSMEDTFNRHSKRNVILGPIINNNPNGMTKDNSISVSNDDDMTEVSENIGNTKYQNNFDESNGLPVGSQILPDEMHKLNLPDSKMNSMPPGQQWNNKYPLYMNESNNLINSQVMTDGEFKPSFKDSKMSSIRSKSSNLRNRPSNNTTEQRIDWKMHDSSMIDSPVLLEDFQPQRKNNAITPLTTGSTLTNEENGMNNLNLKREAKNEDKDNLLEILEKEIAPLREELCLYELEYGHGLALSNDIVKRQGDKLKYLRLLFPHVDEIVLNGVDSLEDVLEGLPRRVFRLIMNDCNIIENLEKFMKCKFYDVEMIGLNNNKIDDDILYKVLNGMLHLREIELKNNCIKSCKTFQGQIKLNERMKYLERLELSNNKLQGTIDFQQWKLPHLEEVYLNNNRIETIKNINYLPKIRILEIDNNGLKKIEEQIIGEALRNLSMKDNYQLKLDRCNPFPYEGLQSLEIGNLDLVEKEFIFPANLKRLKVCGRENVRVRFPMELLVPNKLKVLHIEHFIVEELQQKCPRQIKRCLSNENFPQLEELVLRDCGLDAFVKIIEVIPNERLEVLDIRENNDLKFDYYDNEDTWVIKELVPNLKKYYR</sequence>
<evidence type="ECO:0000256" key="4">
    <source>
        <dbReference type="SAM" id="MobiDB-lite"/>
    </source>
</evidence>
<organism evidence="5 6">
    <name type="scientific">Henningerozyma blattae (strain ATCC 34711 / CBS 6284 / DSM 70876 / NBRC 10599 / NRRL Y-10934 / UCD 77-7)</name>
    <name type="common">Yeast</name>
    <name type="synonym">Tetrapisispora blattae</name>
    <dbReference type="NCBI Taxonomy" id="1071380"/>
    <lineage>
        <taxon>Eukaryota</taxon>
        <taxon>Fungi</taxon>
        <taxon>Dikarya</taxon>
        <taxon>Ascomycota</taxon>
        <taxon>Saccharomycotina</taxon>
        <taxon>Saccharomycetes</taxon>
        <taxon>Saccharomycetales</taxon>
        <taxon>Saccharomycetaceae</taxon>
        <taxon>Henningerozyma</taxon>
    </lineage>
</organism>
<dbReference type="RefSeq" id="XP_004180655.1">
    <property type="nucleotide sequence ID" value="XM_004180607.1"/>
</dbReference>
<dbReference type="SUPFAM" id="SSF52058">
    <property type="entry name" value="L domain-like"/>
    <property type="match status" value="1"/>
</dbReference>
<evidence type="ECO:0000313" key="6">
    <source>
        <dbReference type="Proteomes" id="UP000002866"/>
    </source>
</evidence>
<keyword evidence="2" id="KW-0677">Repeat</keyword>
<feature type="region of interest" description="Disordered" evidence="4">
    <location>
        <begin position="74"/>
        <end position="158"/>
    </location>
</feature>
<dbReference type="PROSITE" id="PS51450">
    <property type="entry name" value="LRR"/>
    <property type="match status" value="1"/>
</dbReference>
<keyword evidence="6" id="KW-1185">Reference proteome</keyword>
<dbReference type="STRING" id="1071380.I2H434"/>
<reference evidence="5 6" key="1">
    <citation type="journal article" date="2011" name="Proc. Natl. Acad. Sci. U.S.A.">
        <title>Evolutionary erosion of yeast sex chromosomes by mating-type switching accidents.</title>
        <authorList>
            <person name="Gordon J.L."/>
            <person name="Armisen D."/>
            <person name="Proux-Wera E."/>
            <person name="Oheigeartaigh S.S."/>
            <person name="Byrne K.P."/>
            <person name="Wolfe K.H."/>
        </authorList>
    </citation>
    <scope>NUCLEOTIDE SEQUENCE [LARGE SCALE GENOMIC DNA]</scope>
    <source>
        <strain evidence="6">ATCC 34711 / CBS 6284 / DSM 70876 / NBRC 10599 / NRRL Y-10934 / UCD 77-7</strain>
    </source>
</reference>
<dbReference type="KEGG" id="tbl:TBLA_0E00750"/>
<accession>I2H434</accession>
<evidence type="ECO:0000313" key="5">
    <source>
        <dbReference type="EMBL" id="CCH61136.1"/>
    </source>
</evidence>
<feature type="compositionally biased region" description="Low complexity" evidence="4">
    <location>
        <begin position="85"/>
        <end position="98"/>
    </location>
</feature>